<name>A0A8S0X4X5_CYCAE</name>
<dbReference type="InterPro" id="IPR036864">
    <property type="entry name" value="Zn2-C6_fun-type_DNA-bd_sf"/>
</dbReference>
<dbReference type="AlphaFoldDB" id="A0A8S0X4X5"/>
<dbReference type="GO" id="GO:0000981">
    <property type="term" value="F:DNA-binding transcription factor activity, RNA polymerase II-specific"/>
    <property type="evidence" value="ECO:0007669"/>
    <property type="project" value="InterPro"/>
</dbReference>
<protein>
    <recommendedName>
        <fullName evidence="4">Zn(2)-C6 fungal-type domain-containing protein</fullName>
    </recommendedName>
</protein>
<reference evidence="2 3" key="1">
    <citation type="submission" date="2020-01" db="EMBL/GenBank/DDBJ databases">
        <authorList>
            <person name="Gupta K D."/>
        </authorList>
    </citation>
    <scope>NUCLEOTIDE SEQUENCE [LARGE SCALE GENOMIC DNA]</scope>
</reference>
<evidence type="ECO:0000256" key="1">
    <source>
        <dbReference type="SAM" id="MobiDB-lite"/>
    </source>
</evidence>
<dbReference type="Proteomes" id="UP000467700">
    <property type="component" value="Unassembled WGS sequence"/>
</dbReference>
<comment type="caution">
    <text evidence="2">The sequence shown here is derived from an EMBL/GenBank/DDBJ whole genome shotgun (WGS) entry which is preliminary data.</text>
</comment>
<accession>A0A8S0X4X5</accession>
<dbReference type="OrthoDB" id="10655705at2759"/>
<keyword evidence="3" id="KW-1185">Reference proteome</keyword>
<evidence type="ECO:0008006" key="4">
    <source>
        <dbReference type="Google" id="ProtNLM"/>
    </source>
</evidence>
<organism evidence="2 3">
    <name type="scientific">Cyclocybe aegerita</name>
    <name type="common">Black poplar mushroom</name>
    <name type="synonym">Agrocybe aegerita</name>
    <dbReference type="NCBI Taxonomy" id="1973307"/>
    <lineage>
        <taxon>Eukaryota</taxon>
        <taxon>Fungi</taxon>
        <taxon>Dikarya</taxon>
        <taxon>Basidiomycota</taxon>
        <taxon>Agaricomycotina</taxon>
        <taxon>Agaricomycetes</taxon>
        <taxon>Agaricomycetidae</taxon>
        <taxon>Agaricales</taxon>
        <taxon>Agaricineae</taxon>
        <taxon>Bolbitiaceae</taxon>
        <taxon>Cyclocybe</taxon>
    </lineage>
</organism>
<evidence type="ECO:0000313" key="2">
    <source>
        <dbReference type="EMBL" id="CAA7267262.1"/>
    </source>
</evidence>
<feature type="region of interest" description="Disordered" evidence="1">
    <location>
        <begin position="204"/>
        <end position="239"/>
    </location>
</feature>
<sequence>MDVILNESIGSLRRELDLLPQEHADRPKAMRKLAHSLLKRYWRFSLRNDLDESIWYHQHALKLKFDYQYQRLDVLLHLCSALFQRIQLLGQPQDVTTLFACLQQQLAIDFDHALRPVKQRLENLLSLPEPHTTDRDIFCNPCMQSHRRCASPGDGKTTCDQCRTLGLECSYGLLVSSLQPQGQPEAQSGLDKLKVQARQYLVGRREHQSDSESIQSQTPHSQHFKSLPLHDPTDVPAHDLSRINLGEDWKTEHHASDPAISVQFGEARF</sequence>
<evidence type="ECO:0000313" key="3">
    <source>
        <dbReference type="Proteomes" id="UP000467700"/>
    </source>
</evidence>
<feature type="compositionally biased region" description="Polar residues" evidence="1">
    <location>
        <begin position="211"/>
        <end position="221"/>
    </location>
</feature>
<dbReference type="GO" id="GO:0008270">
    <property type="term" value="F:zinc ion binding"/>
    <property type="evidence" value="ECO:0007669"/>
    <property type="project" value="InterPro"/>
</dbReference>
<dbReference type="SUPFAM" id="SSF57701">
    <property type="entry name" value="Zn2/Cys6 DNA-binding domain"/>
    <property type="match status" value="1"/>
</dbReference>
<proteinExistence type="predicted"/>
<dbReference type="EMBL" id="CACVBS010000058">
    <property type="protein sequence ID" value="CAA7267262.1"/>
    <property type="molecule type" value="Genomic_DNA"/>
</dbReference>
<gene>
    <name evidence="2" type="ORF">AAE3_LOCUS9554</name>
</gene>